<evidence type="ECO:0000313" key="3">
    <source>
        <dbReference type="EMBL" id="VDM23163.1"/>
    </source>
</evidence>
<name>A0A0R3WSG8_HYDTA</name>
<dbReference type="STRING" id="6205.A0A0R3WSG8"/>
<evidence type="ECO:0000256" key="2">
    <source>
        <dbReference type="SAM" id="MobiDB-lite"/>
    </source>
</evidence>
<protein>
    <submittedName>
        <fullName evidence="5">CCDC66 domain-containing protein</fullName>
    </submittedName>
</protein>
<dbReference type="OrthoDB" id="10044099at2759"/>
<evidence type="ECO:0000313" key="4">
    <source>
        <dbReference type="Proteomes" id="UP000274429"/>
    </source>
</evidence>
<keyword evidence="1" id="KW-0175">Coiled coil</keyword>
<organism evidence="5">
    <name type="scientific">Hydatigena taeniaeformis</name>
    <name type="common">Feline tapeworm</name>
    <name type="synonym">Taenia taeniaeformis</name>
    <dbReference type="NCBI Taxonomy" id="6205"/>
    <lineage>
        <taxon>Eukaryota</taxon>
        <taxon>Metazoa</taxon>
        <taxon>Spiralia</taxon>
        <taxon>Lophotrochozoa</taxon>
        <taxon>Platyhelminthes</taxon>
        <taxon>Cestoda</taxon>
        <taxon>Eucestoda</taxon>
        <taxon>Cyclophyllidea</taxon>
        <taxon>Taeniidae</taxon>
        <taxon>Hydatigera</taxon>
    </lineage>
</organism>
<reference evidence="3 4" key="2">
    <citation type="submission" date="2018-11" db="EMBL/GenBank/DDBJ databases">
        <authorList>
            <consortium name="Pathogen Informatics"/>
        </authorList>
    </citation>
    <scope>NUCLEOTIDE SEQUENCE [LARGE SCALE GENOMIC DNA]</scope>
</reference>
<reference evidence="5" key="1">
    <citation type="submission" date="2017-02" db="UniProtKB">
        <authorList>
            <consortium name="WormBaseParasite"/>
        </authorList>
    </citation>
    <scope>IDENTIFICATION</scope>
</reference>
<evidence type="ECO:0000256" key="1">
    <source>
        <dbReference type="SAM" id="Coils"/>
    </source>
</evidence>
<accession>A0A0R3WSG8</accession>
<dbReference type="WBParaSite" id="TTAC_0000370801-mRNA-1">
    <property type="protein sequence ID" value="TTAC_0000370801-mRNA-1"/>
    <property type="gene ID" value="TTAC_0000370801"/>
</dbReference>
<feature type="region of interest" description="Disordered" evidence="2">
    <location>
        <begin position="147"/>
        <end position="185"/>
    </location>
</feature>
<sequence>MSFFNFQNKDIERIRKRQELSLEYQQFKLLDEEKFRNRFASKKTNKTEQVNKGVVDSTSTISSENSGDHIKILLNRLEVLQKDVDELKQSQSNLETRGNNNTNTETEDDHKVKVEEPRNLNIIDEAVKHLNELESIIMTLTVSENHKTSNLDRRPLSSLARPEGSDGNKQCSLSSPGSSTSQKRIKPIKKEEYANGLNKQIREMQEQKALERIKGREEDRVKLAEMHKPNKLDYRTRVKGEETVNQNPALLNTMHSRYARGGNGIFGDPLTETQKQANAMYRAELMNQIEEKRQREAKRIQAEKELDRKEEEFMNAATSSSLKGHDQLVGTKICPVLSQETSNKHNVCVQVVLENKHPQPKPKAAKVVRTPVPVEKIKDSSKLADLLAQVTQLKVELAAEEVRIQQSRSESEDIVQVYDPRLLNVGPSRIGRSASPSFSRPIKVHRVIETPVYKIKVARSAQDCEEPGYLSCSSTFVLHNEKDNQRSPSLDSLNLDTINRRMERRFEQLGIREDLYEKEEPIIRKFMAEERARCMTNFECY</sequence>
<dbReference type="EMBL" id="UYWX01002883">
    <property type="protein sequence ID" value="VDM23163.1"/>
    <property type="molecule type" value="Genomic_DNA"/>
</dbReference>
<gene>
    <name evidence="3" type="ORF">TTAC_LOCUS3693</name>
</gene>
<dbReference type="Proteomes" id="UP000274429">
    <property type="component" value="Unassembled WGS sequence"/>
</dbReference>
<proteinExistence type="predicted"/>
<keyword evidence="4" id="KW-1185">Reference proteome</keyword>
<feature type="coiled-coil region" evidence="1">
    <location>
        <begin position="383"/>
        <end position="410"/>
    </location>
</feature>
<feature type="region of interest" description="Disordered" evidence="2">
    <location>
        <begin position="89"/>
        <end position="113"/>
    </location>
</feature>
<feature type="compositionally biased region" description="Polar residues" evidence="2">
    <location>
        <begin position="167"/>
        <end position="182"/>
    </location>
</feature>
<feature type="compositionally biased region" description="Low complexity" evidence="2">
    <location>
        <begin position="95"/>
        <end position="104"/>
    </location>
</feature>
<feature type="coiled-coil region" evidence="1">
    <location>
        <begin position="285"/>
        <end position="319"/>
    </location>
</feature>
<evidence type="ECO:0000313" key="5">
    <source>
        <dbReference type="WBParaSite" id="TTAC_0000370801-mRNA-1"/>
    </source>
</evidence>
<dbReference type="AlphaFoldDB" id="A0A0R3WSG8"/>